<evidence type="ECO:0000313" key="2">
    <source>
        <dbReference type="Proteomes" id="UP000054538"/>
    </source>
</evidence>
<dbReference type="EMBL" id="KN828737">
    <property type="protein sequence ID" value="KIK74576.1"/>
    <property type="molecule type" value="Genomic_DNA"/>
</dbReference>
<dbReference type="AlphaFoldDB" id="A0A0D0CU23"/>
<sequence length="114" mass="13084">MAQLEEDLKKNSYRMWVSTIEDIWVIANSQFNSMIEDAPNDTYVVAFFLNPVYRIAPIYKDQNPLAVPSVSISQKKGETPTITTKPPNNIIKHVGLSLQKMLKHEYGDTYQNHN</sequence>
<dbReference type="OrthoDB" id="3236755at2759"/>
<dbReference type="Proteomes" id="UP000054538">
    <property type="component" value="Unassembled WGS sequence"/>
</dbReference>
<proteinExistence type="predicted"/>
<reference evidence="2" key="2">
    <citation type="submission" date="2015-01" db="EMBL/GenBank/DDBJ databases">
        <title>Evolutionary Origins and Diversification of the Mycorrhizal Mutualists.</title>
        <authorList>
            <consortium name="DOE Joint Genome Institute"/>
            <consortium name="Mycorrhizal Genomics Consortium"/>
            <person name="Kohler A."/>
            <person name="Kuo A."/>
            <person name="Nagy L.G."/>
            <person name="Floudas D."/>
            <person name="Copeland A."/>
            <person name="Barry K.W."/>
            <person name="Cichocki N."/>
            <person name="Veneault-Fourrey C."/>
            <person name="LaButti K."/>
            <person name="Lindquist E.A."/>
            <person name="Lipzen A."/>
            <person name="Lundell T."/>
            <person name="Morin E."/>
            <person name="Murat C."/>
            <person name="Riley R."/>
            <person name="Ohm R."/>
            <person name="Sun H."/>
            <person name="Tunlid A."/>
            <person name="Henrissat B."/>
            <person name="Grigoriev I.V."/>
            <person name="Hibbett D.S."/>
            <person name="Martin F."/>
        </authorList>
    </citation>
    <scope>NUCLEOTIDE SEQUENCE [LARGE SCALE GENOMIC DNA]</scope>
    <source>
        <strain evidence="2">Ve08.2h10</strain>
    </source>
</reference>
<organism evidence="1 2">
    <name type="scientific">Paxillus rubicundulus Ve08.2h10</name>
    <dbReference type="NCBI Taxonomy" id="930991"/>
    <lineage>
        <taxon>Eukaryota</taxon>
        <taxon>Fungi</taxon>
        <taxon>Dikarya</taxon>
        <taxon>Basidiomycota</taxon>
        <taxon>Agaricomycotina</taxon>
        <taxon>Agaricomycetes</taxon>
        <taxon>Agaricomycetidae</taxon>
        <taxon>Boletales</taxon>
        <taxon>Paxilineae</taxon>
        <taxon>Paxillaceae</taxon>
        <taxon>Paxillus</taxon>
    </lineage>
</organism>
<reference evidence="1 2" key="1">
    <citation type="submission" date="2014-04" db="EMBL/GenBank/DDBJ databases">
        <authorList>
            <consortium name="DOE Joint Genome Institute"/>
            <person name="Kuo A."/>
            <person name="Kohler A."/>
            <person name="Jargeat P."/>
            <person name="Nagy L.G."/>
            <person name="Floudas D."/>
            <person name="Copeland A."/>
            <person name="Barry K.W."/>
            <person name="Cichocki N."/>
            <person name="Veneault-Fourrey C."/>
            <person name="LaButti K."/>
            <person name="Lindquist E.A."/>
            <person name="Lipzen A."/>
            <person name="Lundell T."/>
            <person name="Morin E."/>
            <person name="Murat C."/>
            <person name="Sun H."/>
            <person name="Tunlid A."/>
            <person name="Henrissat B."/>
            <person name="Grigoriev I.V."/>
            <person name="Hibbett D.S."/>
            <person name="Martin F."/>
            <person name="Nordberg H.P."/>
            <person name="Cantor M.N."/>
            <person name="Hua S.X."/>
        </authorList>
    </citation>
    <scope>NUCLEOTIDE SEQUENCE [LARGE SCALE GENOMIC DNA]</scope>
    <source>
        <strain evidence="1 2">Ve08.2h10</strain>
    </source>
</reference>
<dbReference type="HOGENOM" id="CLU_2121828_0_0_1"/>
<name>A0A0D0CU23_9AGAM</name>
<keyword evidence="2" id="KW-1185">Reference proteome</keyword>
<dbReference type="InParanoid" id="A0A0D0CU23"/>
<accession>A0A0D0CU23</accession>
<evidence type="ECO:0000313" key="1">
    <source>
        <dbReference type="EMBL" id="KIK74576.1"/>
    </source>
</evidence>
<gene>
    <name evidence="1" type="ORF">PAXRUDRAFT_19737</name>
</gene>
<protein>
    <submittedName>
        <fullName evidence="1">Uncharacterized protein</fullName>
    </submittedName>
</protein>